<proteinExistence type="predicted"/>
<protein>
    <submittedName>
        <fullName evidence="1">Uncharacterized protein</fullName>
    </submittedName>
</protein>
<organism evidence="1 2">
    <name type="scientific">Prauserella muralis</name>
    <dbReference type="NCBI Taxonomy" id="588067"/>
    <lineage>
        <taxon>Bacteria</taxon>
        <taxon>Bacillati</taxon>
        <taxon>Actinomycetota</taxon>
        <taxon>Actinomycetes</taxon>
        <taxon>Pseudonocardiales</taxon>
        <taxon>Pseudonocardiaceae</taxon>
        <taxon>Prauserella</taxon>
    </lineage>
</organism>
<keyword evidence="2" id="KW-1185">Reference proteome</keyword>
<evidence type="ECO:0000313" key="1">
    <source>
        <dbReference type="EMBL" id="PXY27435.1"/>
    </source>
</evidence>
<dbReference type="Proteomes" id="UP000249915">
    <property type="component" value="Unassembled WGS sequence"/>
</dbReference>
<sequence>MSKQSGLGDALYVAGHNLSGDIGSLGRIGGGPATLPVTGIDKSAFERIGGLRDGSLEFSAWFNPETAADNPPNTEDRAHAILSGLPTADQIVTYCRGTALGKPGACLVGKQINYDPTRGDDGSLTIAVQALGNAYGLEWATRATDGIRTDAAATDGAGQDYGAATAFGLQAYLHVFAFTGTDATIKLQESADDGAVDPWTDVVGGAFTALTAGPTAERIATARDQAVERYLRVVTTTTGGFSNLEFAVFIAKNDVEVTY</sequence>
<dbReference type="EMBL" id="MASW01000002">
    <property type="protein sequence ID" value="PXY27435.1"/>
    <property type="molecule type" value="Genomic_DNA"/>
</dbReference>
<dbReference type="Gene3D" id="2.60.120.1110">
    <property type="match status" value="1"/>
</dbReference>
<name>A0A2V4B2R6_9PSEU</name>
<gene>
    <name evidence="1" type="ORF">BAY60_13450</name>
</gene>
<comment type="caution">
    <text evidence="1">The sequence shown here is derived from an EMBL/GenBank/DDBJ whole genome shotgun (WGS) entry which is preliminary data.</text>
</comment>
<dbReference type="OrthoDB" id="3532737at2"/>
<evidence type="ECO:0000313" key="2">
    <source>
        <dbReference type="Proteomes" id="UP000249915"/>
    </source>
</evidence>
<dbReference type="AlphaFoldDB" id="A0A2V4B2R6"/>
<reference evidence="1 2" key="1">
    <citation type="submission" date="2016-07" db="EMBL/GenBank/DDBJ databases">
        <title>Draft genome sequence of Prauserella muralis DSM 45305, isolated from a mould-covered wall in an indoor environment.</title>
        <authorList>
            <person name="Ruckert C."/>
            <person name="Albersmeier A."/>
            <person name="Jiang C.-L."/>
            <person name="Jiang Y."/>
            <person name="Kalinowski J."/>
            <person name="Schneider O."/>
            <person name="Winkler A."/>
            <person name="Zotchev S.B."/>
        </authorList>
    </citation>
    <scope>NUCLEOTIDE SEQUENCE [LARGE SCALE GENOMIC DNA]</scope>
    <source>
        <strain evidence="1 2">DSM 45305</strain>
    </source>
</reference>
<dbReference type="RefSeq" id="WP_112281435.1">
    <property type="nucleotide sequence ID" value="NZ_MASW01000002.1"/>
</dbReference>
<accession>A0A2V4B2R6</accession>